<gene>
    <name evidence="2" type="ORF">C41B8_14770</name>
</gene>
<accession>A0A084IIA6</accession>
<name>A0A084IIA6_SALHC</name>
<feature type="transmembrane region" description="Helical" evidence="1">
    <location>
        <begin position="100"/>
        <end position="122"/>
    </location>
</feature>
<organism evidence="2 3">
    <name type="scientific">Salinisphaera hydrothermalis (strain C41B8)</name>
    <dbReference type="NCBI Taxonomy" id="1304275"/>
    <lineage>
        <taxon>Bacteria</taxon>
        <taxon>Pseudomonadati</taxon>
        <taxon>Pseudomonadota</taxon>
        <taxon>Gammaproteobacteria</taxon>
        <taxon>Salinisphaerales</taxon>
        <taxon>Salinisphaeraceae</taxon>
        <taxon>Salinisphaera</taxon>
    </lineage>
</organism>
<dbReference type="Proteomes" id="UP000028302">
    <property type="component" value="Unassembled WGS sequence"/>
</dbReference>
<keyword evidence="1" id="KW-1133">Transmembrane helix</keyword>
<sequence length="151" mass="16067">MRMPRPAFGRPGRTRYHGALIRRPDADAMPAIRQSNLVTWICEGAGLAGMAATLVACALAYNDTSQLGFWSAVAVAFAANLIYITHVFARRATGNSALTWRELILATLVPTVALIVTVVIAGQVGGWFQLPFAGAANGPEKHVITIPPKQG</sequence>
<comment type="caution">
    <text evidence="2">The sequence shown here is derived from an EMBL/GenBank/DDBJ whole genome shotgun (WGS) entry which is preliminary data.</text>
</comment>
<proteinExistence type="predicted"/>
<feature type="transmembrane region" description="Helical" evidence="1">
    <location>
        <begin position="67"/>
        <end position="88"/>
    </location>
</feature>
<protein>
    <submittedName>
        <fullName evidence="2">Uncharacterized protein</fullName>
    </submittedName>
</protein>
<dbReference type="AlphaFoldDB" id="A0A084IIA6"/>
<reference evidence="2 3" key="1">
    <citation type="submission" date="2013-03" db="EMBL/GenBank/DDBJ databases">
        <title>Salinisphaera hydrothermalis C41B8 Genome Sequencing.</title>
        <authorList>
            <person name="Li C."/>
            <person name="Lai Q."/>
            <person name="Shao Z."/>
        </authorList>
    </citation>
    <scope>NUCLEOTIDE SEQUENCE [LARGE SCALE GENOMIC DNA]</scope>
    <source>
        <strain evidence="2 3">C41B8</strain>
    </source>
</reference>
<keyword evidence="1" id="KW-0472">Membrane</keyword>
<keyword evidence="1" id="KW-0812">Transmembrane</keyword>
<feature type="transmembrane region" description="Helical" evidence="1">
    <location>
        <begin position="37"/>
        <end position="61"/>
    </location>
</feature>
<evidence type="ECO:0000313" key="2">
    <source>
        <dbReference type="EMBL" id="KEZ76440.1"/>
    </source>
</evidence>
<evidence type="ECO:0000313" key="3">
    <source>
        <dbReference type="Proteomes" id="UP000028302"/>
    </source>
</evidence>
<dbReference type="EMBL" id="APNK01000029">
    <property type="protein sequence ID" value="KEZ76440.1"/>
    <property type="molecule type" value="Genomic_DNA"/>
</dbReference>
<evidence type="ECO:0000256" key="1">
    <source>
        <dbReference type="SAM" id="Phobius"/>
    </source>
</evidence>
<keyword evidence="3" id="KW-1185">Reference proteome</keyword>